<sequence>MDPIVWHDVQKTGLIINFLDLLISIDKTRQLLFFSLFTIGNTKREALIDYKVKNTENCLIVKIVWFGNILITLSFSSCNSKNKCYYKYKQCYYDT</sequence>
<protein>
    <submittedName>
        <fullName evidence="1">Uncharacterized protein</fullName>
    </submittedName>
</protein>
<reference evidence="1 2" key="1">
    <citation type="journal article" date="2018" name="Sci. Rep.">
        <title>Genomic signatures of local adaptation to the degree of environmental predictability in rotifers.</title>
        <authorList>
            <person name="Franch-Gras L."/>
            <person name="Hahn C."/>
            <person name="Garcia-Roger E.M."/>
            <person name="Carmona M.J."/>
            <person name="Serra M."/>
            <person name="Gomez A."/>
        </authorList>
    </citation>
    <scope>NUCLEOTIDE SEQUENCE [LARGE SCALE GENOMIC DNA]</scope>
    <source>
        <strain evidence="1">HYR1</strain>
    </source>
</reference>
<accession>A0A3M7Q172</accession>
<organism evidence="1 2">
    <name type="scientific">Brachionus plicatilis</name>
    <name type="common">Marine rotifer</name>
    <name type="synonym">Brachionus muelleri</name>
    <dbReference type="NCBI Taxonomy" id="10195"/>
    <lineage>
        <taxon>Eukaryota</taxon>
        <taxon>Metazoa</taxon>
        <taxon>Spiralia</taxon>
        <taxon>Gnathifera</taxon>
        <taxon>Rotifera</taxon>
        <taxon>Eurotatoria</taxon>
        <taxon>Monogononta</taxon>
        <taxon>Pseudotrocha</taxon>
        <taxon>Ploima</taxon>
        <taxon>Brachionidae</taxon>
        <taxon>Brachionus</taxon>
    </lineage>
</organism>
<name>A0A3M7Q172_BRAPC</name>
<comment type="caution">
    <text evidence="1">The sequence shown here is derived from an EMBL/GenBank/DDBJ whole genome shotgun (WGS) entry which is preliminary data.</text>
</comment>
<keyword evidence="2" id="KW-1185">Reference proteome</keyword>
<dbReference type="Proteomes" id="UP000276133">
    <property type="component" value="Unassembled WGS sequence"/>
</dbReference>
<dbReference type="AlphaFoldDB" id="A0A3M7Q172"/>
<proteinExistence type="predicted"/>
<evidence type="ECO:0000313" key="2">
    <source>
        <dbReference type="Proteomes" id="UP000276133"/>
    </source>
</evidence>
<evidence type="ECO:0000313" key="1">
    <source>
        <dbReference type="EMBL" id="RNA04964.1"/>
    </source>
</evidence>
<dbReference type="EMBL" id="REGN01007903">
    <property type="protein sequence ID" value="RNA04964.1"/>
    <property type="molecule type" value="Genomic_DNA"/>
</dbReference>
<gene>
    <name evidence="1" type="ORF">BpHYR1_038525</name>
</gene>